<dbReference type="EMBL" id="JAWDGP010006253">
    <property type="protein sequence ID" value="KAK3744652.1"/>
    <property type="molecule type" value="Genomic_DNA"/>
</dbReference>
<dbReference type="Proteomes" id="UP001283361">
    <property type="component" value="Unassembled WGS sequence"/>
</dbReference>
<name>A0AAE0YGN6_9GAST</name>
<keyword evidence="2" id="KW-1185">Reference proteome</keyword>
<comment type="caution">
    <text evidence="1">The sequence shown here is derived from an EMBL/GenBank/DDBJ whole genome shotgun (WGS) entry which is preliminary data.</text>
</comment>
<evidence type="ECO:0000313" key="2">
    <source>
        <dbReference type="Proteomes" id="UP001283361"/>
    </source>
</evidence>
<accession>A0AAE0YGN6</accession>
<dbReference type="AlphaFoldDB" id="A0AAE0YGN6"/>
<reference evidence="1" key="1">
    <citation type="journal article" date="2023" name="G3 (Bethesda)">
        <title>A reference genome for the long-term kleptoplast-retaining sea slug Elysia crispata morphotype clarki.</title>
        <authorList>
            <person name="Eastman K.E."/>
            <person name="Pendleton A.L."/>
            <person name="Shaikh M.A."/>
            <person name="Suttiyut T."/>
            <person name="Ogas R."/>
            <person name="Tomko P."/>
            <person name="Gavelis G."/>
            <person name="Widhalm J.R."/>
            <person name="Wisecaver J.H."/>
        </authorList>
    </citation>
    <scope>NUCLEOTIDE SEQUENCE</scope>
    <source>
        <strain evidence="1">ECLA1</strain>
    </source>
</reference>
<evidence type="ECO:0000313" key="1">
    <source>
        <dbReference type="EMBL" id="KAK3744652.1"/>
    </source>
</evidence>
<sequence>MIIVLPARPEALLAAREVPLSVTLRAFPERSGVASSSHTPHSTQQEDEAVLNCGERCLNLHVLGVKRVSRRSRDGHR</sequence>
<protein>
    <submittedName>
        <fullName evidence="1">Uncharacterized protein</fullName>
    </submittedName>
</protein>
<organism evidence="1 2">
    <name type="scientific">Elysia crispata</name>
    <name type="common">lettuce slug</name>
    <dbReference type="NCBI Taxonomy" id="231223"/>
    <lineage>
        <taxon>Eukaryota</taxon>
        <taxon>Metazoa</taxon>
        <taxon>Spiralia</taxon>
        <taxon>Lophotrochozoa</taxon>
        <taxon>Mollusca</taxon>
        <taxon>Gastropoda</taxon>
        <taxon>Heterobranchia</taxon>
        <taxon>Euthyneura</taxon>
        <taxon>Panpulmonata</taxon>
        <taxon>Sacoglossa</taxon>
        <taxon>Placobranchoidea</taxon>
        <taxon>Plakobranchidae</taxon>
        <taxon>Elysia</taxon>
    </lineage>
</organism>
<proteinExistence type="predicted"/>
<gene>
    <name evidence="1" type="ORF">RRG08_062302</name>
</gene>